<reference evidence="4" key="1">
    <citation type="journal article" date="2017" name="Science">
        <title>Giant viruses with an expanded complement of translation system components.</title>
        <authorList>
            <person name="Schulz F."/>
            <person name="Yutin N."/>
            <person name="Ivanova N.N."/>
            <person name="Ortega D.R."/>
            <person name="Lee T.K."/>
            <person name="Vierheilig J."/>
            <person name="Daims H."/>
            <person name="Horn M."/>
            <person name="Wagner M."/>
            <person name="Jensen G.J."/>
            <person name="Kyrpides N.C."/>
            <person name="Koonin E.V."/>
            <person name="Woyke T."/>
        </authorList>
    </citation>
    <scope>NUCLEOTIDE SEQUENCE</scope>
    <source>
        <strain evidence="4">ILV1</strain>
    </source>
</reference>
<dbReference type="GO" id="GO:0008534">
    <property type="term" value="F:oxidized purine nucleobase lesion DNA N-glycosylase activity"/>
    <property type="evidence" value="ECO:0007669"/>
    <property type="project" value="UniProtKB-EC"/>
</dbReference>
<evidence type="ECO:0000256" key="2">
    <source>
        <dbReference type="ARBA" id="ARBA00012024"/>
    </source>
</evidence>
<gene>
    <name evidence="4" type="ORF">Indivirus_2_48</name>
</gene>
<dbReference type="Gene3D" id="3.20.190.10">
    <property type="entry name" value="MutM-like, N-terminal"/>
    <property type="match status" value="1"/>
</dbReference>
<proteinExistence type="predicted"/>
<dbReference type="PROSITE" id="PS51068">
    <property type="entry name" value="FPG_CAT"/>
    <property type="match status" value="1"/>
</dbReference>
<dbReference type="PANTHER" id="PTHR22993">
    <property type="entry name" value="FORMAMIDOPYRIMIDINE-DNA GLYCOSYLASE"/>
    <property type="match status" value="1"/>
</dbReference>
<dbReference type="SUPFAM" id="SSF81624">
    <property type="entry name" value="N-terminal domain of MutM-like DNA repair proteins"/>
    <property type="match status" value="1"/>
</dbReference>
<protein>
    <recommendedName>
        <fullName evidence="2">DNA-formamidopyrimidine glycosylase</fullName>
        <ecNumber evidence="2">3.2.2.23</ecNumber>
    </recommendedName>
</protein>
<evidence type="ECO:0000259" key="3">
    <source>
        <dbReference type="PROSITE" id="PS51068"/>
    </source>
</evidence>
<dbReference type="SMART" id="SM00898">
    <property type="entry name" value="Fapy_DNA_glyco"/>
    <property type="match status" value="1"/>
</dbReference>
<dbReference type="Gene3D" id="1.10.8.50">
    <property type="match status" value="1"/>
</dbReference>
<dbReference type="EC" id="3.2.2.23" evidence="2"/>
<dbReference type="GO" id="GO:0008270">
    <property type="term" value="F:zinc ion binding"/>
    <property type="evidence" value="ECO:0007669"/>
    <property type="project" value="InterPro"/>
</dbReference>
<dbReference type="Pfam" id="PF21025">
    <property type="entry name" value="Fapy_DNA_glyco_C"/>
    <property type="match status" value="1"/>
</dbReference>
<dbReference type="GO" id="GO:0006284">
    <property type="term" value="P:base-excision repair"/>
    <property type="evidence" value="ECO:0007669"/>
    <property type="project" value="InterPro"/>
</dbReference>
<feature type="domain" description="Formamidopyrimidine-DNA glycosylase catalytic" evidence="3">
    <location>
        <begin position="2"/>
        <end position="118"/>
    </location>
</feature>
<dbReference type="InterPro" id="IPR035937">
    <property type="entry name" value="FPG_N"/>
</dbReference>
<sequence length="319" mass="36505">MPEVVEVCLTALWLNDELRNTVLSDIKILGGRYSRHTMPGLAEFKKANSYQIIKIDSKGKFMWFELIDKNNNALYILNKFGLSGEWGFDNQDHSNVEFSIKDGNKTRNVYFTDPRNFGTIVLTTDINKLNKELDKLGDDLLKTQFTNAEFYDRIDNYVKRGGKSIIKTRYNKEIIKILMDQTDKNGIGSGLGNYLSVSVLYHAKISPYTPIGKLHKNKSLANNLADSIRYVVKFAYLTANIGYLEHLDQGMVSFLNKLRKDISKNKNHPYNFQPTIKIKSGEEFKFEVYGQSEDPYGNPVKADKIIPGRTTYWAPAVQK</sequence>
<name>A0A1V0SD80_9VIRU</name>
<dbReference type="GO" id="GO:0003676">
    <property type="term" value="F:nucleic acid binding"/>
    <property type="evidence" value="ECO:0007669"/>
    <property type="project" value="InterPro"/>
</dbReference>
<dbReference type="InterPro" id="IPR012319">
    <property type="entry name" value="FPG_cat"/>
</dbReference>
<dbReference type="GO" id="GO:0003906">
    <property type="term" value="F:DNA-(apurinic or apyrimidinic site) endonuclease activity"/>
    <property type="evidence" value="ECO:0007669"/>
    <property type="project" value="InterPro"/>
</dbReference>
<organism evidence="4">
    <name type="scientific">Indivirus ILV1</name>
    <dbReference type="NCBI Taxonomy" id="1977633"/>
    <lineage>
        <taxon>Viruses</taxon>
        <taxon>Varidnaviria</taxon>
        <taxon>Bamfordvirae</taxon>
        <taxon>Nucleocytoviricota</taxon>
        <taxon>Megaviricetes</taxon>
        <taxon>Imitervirales</taxon>
        <taxon>Mimiviridae</taxon>
        <taxon>Klosneuvirinae</taxon>
        <taxon>Indivirus</taxon>
    </lineage>
</organism>
<comment type="catalytic activity">
    <reaction evidence="1">
        <text>Hydrolysis of DNA containing ring-opened 7-methylguanine residues, releasing 2,6-diamino-4-hydroxy-5-(N-methyl)formamidopyrimidine.</text>
        <dbReference type="EC" id="3.2.2.23"/>
    </reaction>
</comment>
<evidence type="ECO:0000256" key="1">
    <source>
        <dbReference type="ARBA" id="ARBA00001668"/>
    </source>
</evidence>
<accession>A0A1V0SD80</accession>
<evidence type="ECO:0000313" key="4">
    <source>
        <dbReference type="EMBL" id="ARF09669.1"/>
    </source>
</evidence>
<dbReference type="Pfam" id="PF01149">
    <property type="entry name" value="Fapy_DNA_glyco"/>
    <property type="match status" value="1"/>
</dbReference>
<dbReference type="EMBL" id="KY684086">
    <property type="protein sequence ID" value="ARF09669.1"/>
    <property type="molecule type" value="Genomic_DNA"/>
</dbReference>
<dbReference type="InterPro" id="IPR010979">
    <property type="entry name" value="Ribosomal_uS13-like_H2TH"/>
</dbReference>
<dbReference type="PANTHER" id="PTHR22993:SF9">
    <property type="entry name" value="FORMAMIDOPYRIMIDINE-DNA GLYCOSYLASE"/>
    <property type="match status" value="1"/>
</dbReference>
<dbReference type="SUPFAM" id="SSF46946">
    <property type="entry name" value="S13-like H2TH domain"/>
    <property type="match status" value="1"/>
</dbReference>
<dbReference type="InterPro" id="IPR049392">
    <property type="entry name" value="FPG_C"/>
</dbReference>